<dbReference type="PROSITE" id="PS50977">
    <property type="entry name" value="HTH_TETR_2"/>
    <property type="match status" value="1"/>
</dbReference>
<keyword evidence="7" id="KW-1185">Reference proteome</keyword>
<dbReference type="EMBL" id="UFSO01000003">
    <property type="protein sequence ID" value="SSY80709.1"/>
    <property type="molecule type" value="Genomic_DNA"/>
</dbReference>
<sequence length="204" mass="23259">MFDFTQLSPSHHQFLAAGLRLYPELGYHKLSVRVLAAEAGLSSGMFHHLFENKDDFIHTMLALHHAQIAPNMQIDNTLPPQMQLRMLLRGVAINIREHLPWLQRMLTDCADGADVVAAFLRSRSHEHFALVGALLRECAPEWSEREYLVRLNFLTSATTAPILFTAQFAQLGMLPPQVQDALPEYLSDDVIELRLDWVFRALFL</sequence>
<evidence type="ECO:0000256" key="4">
    <source>
        <dbReference type="PROSITE-ProRule" id="PRU00335"/>
    </source>
</evidence>
<protein>
    <submittedName>
        <fullName evidence="6">Bacterial regulatory proteins, tetR family</fullName>
    </submittedName>
</protein>
<dbReference type="GO" id="GO:0003700">
    <property type="term" value="F:DNA-binding transcription factor activity"/>
    <property type="evidence" value="ECO:0007669"/>
    <property type="project" value="TreeGrafter"/>
</dbReference>
<feature type="DNA-binding region" description="H-T-H motif" evidence="4">
    <location>
        <begin position="31"/>
        <end position="50"/>
    </location>
</feature>
<evidence type="ECO:0000313" key="7">
    <source>
        <dbReference type="Proteomes" id="UP000254209"/>
    </source>
</evidence>
<reference evidence="6 7" key="1">
    <citation type="submission" date="2018-06" db="EMBL/GenBank/DDBJ databases">
        <authorList>
            <consortium name="Pathogen Informatics"/>
            <person name="Doyle S."/>
        </authorList>
    </citation>
    <scope>NUCLEOTIDE SEQUENCE [LARGE SCALE GENOMIC DNA]</scope>
    <source>
        <strain evidence="6 7">NCTC10283</strain>
    </source>
</reference>
<accession>A0A376BUW5</accession>
<organism evidence="6 7">
    <name type="scientific">Alysiella crassa</name>
    <dbReference type="NCBI Taxonomy" id="153491"/>
    <lineage>
        <taxon>Bacteria</taxon>
        <taxon>Pseudomonadati</taxon>
        <taxon>Pseudomonadota</taxon>
        <taxon>Betaproteobacteria</taxon>
        <taxon>Neisseriales</taxon>
        <taxon>Neisseriaceae</taxon>
        <taxon>Alysiella</taxon>
    </lineage>
</organism>
<keyword evidence="3" id="KW-0804">Transcription</keyword>
<gene>
    <name evidence="6" type="ORF">NCTC10283_02270</name>
</gene>
<dbReference type="AlphaFoldDB" id="A0A376BUW5"/>
<dbReference type="Pfam" id="PF00440">
    <property type="entry name" value="TetR_N"/>
    <property type="match status" value="1"/>
</dbReference>
<dbReference type="GO" id="GO:0000976">
    <property type="term" value="F:transcription cis-regulatory region binding"/>
    <property type="evidence" value="ECO:0007669"/>
    <property type="project" value="TreeGrafter"/>
</dbReference>
<dbReference type="PANTHER" id="PTHR30055">
    <property type="entry name" value="HTH-TYPE TRANSCRIPTIONAL REGULATOR RUTR"/>
    <property type="match status" value="1"/>
</dbReference>
<keyword evidence="1" id="KW-0805">Transcription regulation</keyword>
<name>A0A376BUW5_9NEIS</name>
<evidence type="ECO:0000256" key="1">
    <source>
        <dbReference type="ARBA" id="ARBA00023015"/>
    </source>
</evidence>
<dbReference type="STRING" id="1120980.GCA_000745955_00342"/>
<dbReference type="InterPro" id="IPR009057">
    <property type="entry name" value="Homeodomain-like_sf"/>
</dbReference>
<evidence type="ECO:0000256" key="3">
    <source>
        <dbReference type="ARBA" id="ARBA00023163"/>
    </source>
</evidence>
<dbReference type="SUPFAM" id="SSF46689">
    <property type="entry name" value="Homeodomain-like"/>
    <property type="match status" value="1"/>
</dbReference>
<dbReference type="RefSeq" id="WP_034291047.1">
    <property type="nucleotide sequence ID" value="NZ_CP091519.2"/>
</dbReference>
<keyword evidence="2 4" id="KW-0238">DNA-binding</keyword>
<evidence type="ECO:0000256" key="2">
    <source>
        <dbReference type="ARBA" id="ARBA00023125"/>
    </source>
</evidence>
<dbReference type="InterPro" id="IPR050109">
    <property type="entry name" value="HTH-type_TetR-like_transc_reg"/>
</dbReference>
<dbReference type="Gene3D" id="1.10.357.10">
    <property type="entry name" value="Tetracycline Repressor, domain 2"/>
    <property type="match status" value="1"/>
</dbReference>
<evidence type="ECO:0000259" key="5">
    <source>
        <dbReference type="PROSITE" id="PS50977"/>
    </source>
</evidence>
<evidence type="ECO:0000313" key="6">
    <source>
        <dbReference type="EMBL" id="SSY80709.1"/>
    </source>
</evidence>
<dbReference type="InterPro" id="IPR001647">
    <property type="entry name" value="HTH_TetR"/>
</dbReference>
<proteinExistence type="predicted"/>
<feature type="domain" description="HTH tetR-type" evidence="5">
    <location>
        <begin position="8"/>
        <end position="68"/>
    </location>
</feature>
<dbReference type="Proteomes" id="UP000254209">
    <property type="component" value="Unassembled WGS sequence"/>
</dbReference>
<dbReference type="PANTHER" id="PTHR30055:SF234">
    <property type="entry name" value="HTH-TYPE TRANSCRIPTIONAL REGULATOR BETI"/>
    <property type="match status" value="1"/>
</dbReference>